<feature type="signal peptide" evidence="7">
    <location>
        <begin position="1"/>
        <end position="16"/>
    </location>
</feature>
<evidence type="ECO:0000256" key="2">
    <source>
        <dbReference type="ARBA" id="ARBA00012925"/>
    </source>
</evidence>
<dbReference type="EMBL" id="DS471377">
    <property type="protein sequence ID" value="EDO28601.1"/>
    <property type="molecule type" value="Genomic_DNA"/>
</dbReference>
<evidence type="ECO:0000256" key="1">
    <source>
        <dbReference type="ARBA" id="ARBA00010718"/>
    </source>
</evidence>
<comment type="similarity">
    <text evidence="1">Belongs to the alpha-carbonic anhydrase family.</text>
</comment>
<dbReference type="Gene3D" id="3.10.200.10">
    <property type="entry name" value="Alpha carbonic anhydrase"/>
    <property type="match status" value="1"/>
</dbReference>
<dbReference type="InterPro" id="IPR023561">
    <property type="entry name" value="Carbonic_anhydrase_a-class"/>
</dbReference>
<dbReference type="STRING" id="45351.A7T609"/>
<evidence type="ECO:0000256" key="6">
    <source>
        <dbReference type="ARBA" id="ARBA00048348"/>
    </source>
</evidence>
<dbReference type="GO" id="GO:0008270">
    <property type="term" value="F:zinc ion binding"/>
    <property type="evidence" value="ECO:0007669"/>
    <property type="project" value="InterPro"/>
</dbReference>
<name>A7T609_NEMVE</name>
<dbReference type="InParanoid" id="A7T609"/>
<accession>A7T609</accession>
<evidence type="ECO:0000256" key="4">
    <source>
        <dbReference type="ARBA" id="ARBA00022833"/>
    </source>
</evidence>
<keyword evidence="7" id="KW-0732">Signal</keyword>
<evidence type="ECO:0000256" key="7">
    <source>
        <dbReference type="SAM" id="SignalP"/>
    </source>
</evidence>
<dbReference type="InterPro" id="IPR036398">
    <property type="entry name" value="CA_dom_sf"/>
</dbReference>
<reference evidence="9 10" key="1">
    <citation type="journal article" date="2007" name="Science">
        <title>Sea anemone genome reveals ancestral eumetazoan gene repertoire and genomic organization.</title>
        <authorList>
            <person name="Putnam N.H."/>
            <person name="Srivastava M."/>
            <person name="Hellsten U."/>
            <person name="Dirks B."/>
            <person name="Chapman J."/>
            <person name="Salamov A."/>
            <person name="Terry A."/>
            <person name="Shapiro H."/>
            <person name="Lindquist E."/>
            <person name="Kapitonov V.V."/>
            <person name="Jurka J."/>
            <person name="Genikhovich G."/>
            <person name="Grigoriev I.V."/>
            <person name="Lucas S.M."/>
            <person name="Steele R.E."/>
            <person name="Finnerty J.R."/>
            <person name="Technau U."/>
            <person name="Martindale M.Q."/>
            <person name="Rokhsar D.S."/>
        </authorList>
    </citation>
    <scope>NUCLEOTIDE SEQUENCE [LARGE SCALE GENOMIC DNA]</scope>
    <source>
        <strain evidence="10">CH2 X CH6</strain>
    </source>
</reference>
<feature type="domain" description="Alpha-carbonic anhydrase" evidence="8">
    <location>
        <begin position="1"/>
        <end position="133"/>
    </location>
</feature>
<comment type="catalytic activity">
    <reaction evidence="6">
        <text>hydrogencarbonate + H(+) = CO2 + H2O</text>
        <dbReference type="Rhea" id="RHEA:10748"/>
        <dbReference type="ChEBI" id="CHEBI:15377"/>
        <dbReference type="ChEBI" id="CHEBI:15378"/>
        <dbReference type="ChEBI" id="CHEBI:16526"/>
        <dbReference type="ChEBI" id="CHEBI:17544"/>
        <dbReference type="EC" id="4.2.1.1"/>
    </reaction>
</comment>
<dbReference type="Pfam" id="PF00194">
    <property type="entry name" value="Carb_anhydrase"/>
    <property type="match status" value="1"/>
</dbReference>
<keyword evidence="3" id="KW-0479">Metal-binding</keyword>
<sequence length="133" mass="14503">MQKALVVLSLLGASLAADWDYDSKVVDKRCCVGTESAALKKFMENIGSVTKVNTSDEFAQPAKLGDLLPSNKDFYRYQGSLTTPGCQESVTWSVMANPITVSEAQVSTSPLSSVQVMSKKTAQRAYEEEQRLT</sequence>
<keyword evidence="4" id="KW-0862">Zinc</keyword>
<evidence type="ECO:0000259" key="8">
    <source>
        <dbReference type="PROSITE" id="PS51144"/>
    </source>
</evidence>
<organism evidence="9 10">
    <name type="scientific">Nematostella vectensis</name>
    <name type="common">Starlet sea anemone</name>
    <dbReference type="NCBI Taxonomy" id="45351"/>
    <lineage>
        <taxon>Eukaryota</taxon>
        <taxon>Metazoa</taxon>
        <taxon>Cnidaria</taxon>
        <taxon>Anthozoa</taxon>
        <taxon>Hexacorallia</taxon>
        <taxon>Actiniaria</taxon>
        <taxon>Edwardsiidae</taxon>
        <taxon>Nematostella</taxon>
    </lineage>
</organism>
<dbReference type="Proteomes" id="UP000001593">
    <property type="component" value="Unassembled WGS sequence"/>
</dbReference>
<dbReference type="EC" id="4.2.1.1" evidence="2"/>
<dbReference type="AlphaFoldDB" id="A7T609"/>
<dbReference type="PANTHER" id="PTHR18952:SF265">
    <property type="entry name" value="CARBONIC ANHYDRASE"/>
    <property type="match status" value="1"/>
</dbReference>
<dbReference type="GO" id="GO:0004089">
    <property type="term" value="F:carbonate dehydratase activity"/>
    <property type="evidence" value="ECO:0000318"/>
    <property type="project" value="GO_Central"/>
</dbReference>
<dbReference type="InterPro" id="IPR001148">
    <property type="entry name" value="CA_dom"/>
</dbReference>
<proteinExistence type="inferred from homology"/>
<keyword evidence="5" id="KW-0456">Lyase</keyword>
<dbReference type="PhylomeDB" id="A7T609"/>
<dbReference type="eggNOG" id="KOG0382">
    <property type="taxonomic scope" value="Eukaryota"/>
</dbReference>
<dbReference type="GO" id="GO:0005886">
    <property type="term" value="C:plasma membrane"/>
    <property type="evidence" value="ECO:0000318"/>
    <property type="project" value="GO_Central"/>
</dbReference>
<evidence type="ECO:0000256" key="3">
    <source>
        <dbReference type="ARBA" id="ARBA00022723"/>
    </source>
</evidence>
<evidence type="ECO:0000313" key="9">
    <source>
        <dbReference type="EMBL" id="EDO28601.1"/>
    </source>
</evidence>
<dbReference type="PANTHER" id="PTHR18952">
    <property type="entry name" value="CARBONIC ANHYDRASE"/>
    <property type="match status" value="1"/>
</dbReference>
<dbReference type="PROSITE" id="PS51144">
    <property type="entry name" value="ALPHA_CA_2"/>
    <property type="match status" value="1"/>
</dbReference>
<gene>
    <name evidence="9" type="ORF">NEMVEDRAFT_v1g222808</name>
</gene>
<protein>
    <recommendedName>
        <fullName evidence="2">carbonic anhydrase</fullName>
        <ecNumber evidence="2">4.2.1.1</ecNumber>
    </recommendedName>
</protein>
<dbReference type="SUPFAM" id="SSF51069">
    <property type="entry name" value="Carbonic anhydrase"/>
    <property type="match status" value="1"/>
</dbReference>
<evidence type="ECO:0000313" key="10">
    <source>
        <dbReference type="Proteomes" id="UP000001593"/>
    </source>
</evidence>
<evidence type="ECO:0000256" key="5">
    <source>
        <dbReference type="ARBA" id="ARBA00023239"/>
    </source>
</evidence>
<keyword evidence="10" id="KW-1185">Reference proteome</keyword>
<feature type="chain" id="PRO_5002712594" description="carbonic anhydrase" evidence="7">
    <location>
        <begin position="17"/>
        <end position="133"/>
    </location>
</feature>
<dbReference type="HOGENOM" id="CLU_1909163_0_0_1"/>